<reference evidence="2" key="1">
    <citation type="submission" date="2016-09" db="EMBL/GenBank/DDBJ databases">
        <authorList>
            <person name="Varghese N."/>
            <person name="Submissions S."/>
        </authorList>
    </citation>
    <scope>NUCLEOTIDE SEQUENCE [LARGE SCALE GENOMIC DNA]</scope>
    <source>
        <strain evidence="2">ANC 4667</strain>
    </source>
</reference>
<proteinExistence type="predicted"/>
<sequence>MRGLKNSTTAIDVHSLLKLCVGSISLLKDEPYMAQGDKNPLLN</sequence>
<keyword evidence="2" id="KW-1185">Reference proteome</keyword>
<evidence type="ECO:0000313" key="1">
    <source>
        <dbReference type="EMBL" id="SDB96159.1"/>
    </source>
</evidence>
<dbReference type="EMBL" id="FMYO01000002">
    <property type="protein sequence ID" value="SDB96159.1"/>
    <property type="molecule type" value="Genomic_DNA"/>
</dbReference>
<name>A0A1G6HPG0_9GAMM</name>
<protein>
    <submittedName>
        <fullName evidence="1">Uncharacterized protein</fullName>
    </submittedName>
</protein>
<dbReference type="Proteomes" id="UP000243468">
    <property type="component" value="Unassembled WGS sequence"/>
</dbReference>
<accession>A0A1G6HPG0</accession>
<evidence type="ECO:0000313" key="2">
    <source>
        <dbReference type="Proteomes" id="UP000243468"/>
    </source>
</evidence>
<dbReference type="STRING" id="1226327.SAMN05421732_102139"/>
<dbReference type="AlphaFoldDB" id="A0A1G6HPG0"/>
<organism evidence="1 2">
    <name type="scientific">Acinetobacter kookii</name>
    <dbReference type="NCBI Taxonomy" id="1226327"/>
    <lineage>
        <taxon>Bacteria</taxon>
        <taxon>Pseudomonadati</taxon>
        <taxon>Pseudomonadota</taxon>
        <taxon>Gammaproteobacteria</taxon>
        <taxon>Moraxellales</taxon>
        <taxon>Moraxellaceae</taxon>
        <taxon>Acinetobacter</taxon>
    </lineage>
</organism>
<gene>
    <name evidence="1" type="ORF">SAMN05421732_102139</name>
</gene>